<dbReference type="AlphaFoldDB" id="A0A199XW59"/>
<reference evidence="1 2" key="1">
    <citation type="submission" date="2016-06" db="EMBL/GenBank/DDBJ databases">
        <title>Draft genome sequence of Flavobacterium succinicans strain DD5b.</title>
        <authorList>
            <person name="Poehlein A."/>
            <person name="Daniel R."/>
            <person name="Simeonova D.D."/>
        </authorList>
    </citation>
    <scope>NUCLEOTIDE SEQUENCE [LARGE SCALE GENOMIC DNA]</scope>
    <source>
        <strain evidence="1 2">DD5b</strain>
    </source>
</reference>
<organism evidence="1 2">
    <name type="scientific">Flavobacterium succinicans</name>
    <dbReference type="NCBI Taxonomy" id="29536"/>
    <lineage>
        <taxon>Bacteria</taxon>
        <taxon>Pseudomonadati</taxon>
        <taxon>Bacteroidota</taxon>
        <taxon>Flavobacteriia</taxon>
        <taxon>Flavobacteriales</taxon>
        <taxon>Flavobacteriaceae</taxon>
        <taxon>Flavobacterium</taxon>
    </lineage>
</organism>
<sequence length="287" mass="33458">MTKSEVLNKYAKELYFQILVTFKPTYKSLNLNDEVERYAIENSLTLSPDEQIKILKQTKKNLKNYIESRTQKGSFSKFNFSLSDDDFIIGLANTKKEFEVFPDFVRYMIKMNDNDFEKFSSKYIQLHFCDFGFATRKSSDGGIDFIGTGTFKRLVNIADKPVDLKNKNLSFRMVGQSKRYKPENAIGPREIREFLGSVRILQEALHPNKESAWLGQTDVLNKIKLAEPFIYTFLTTSYYSDDAVELANKLGIYIYDIDDMIFDLIEHKVGIKSNKFNVVEFEKWCRN</sequence>
<dbReference type="PATRIC" id="fig|29536.5.peg.26"/>
<protein>
    <submittedName>
        <fullName evidence="1">Uncharacterized protein</fullName>
    </submittedName>
</protein>
<keyword evidence="2" id="KW-1185">Reference proteome</keyword>
<evidence type="ECO:0000313" key="2">
    <source>
        <dbReference type="Proteomes" id="UP000093807"/>
    </source>
</evidence>
<dbReference type="OrthoDB" id="9803736at2"/>
<comment type="caution">
    <text evidence="1">The sequence shown here is derived from an EMBL/GenBank/DDBJ whole genome shotgun (WGS) entry which is preliminary data.</text>
</comment>
<proteinExistence type="predicted"/>
<gene>
    <name evidence="1" type="ORF">FLB_00260</name>
</gene>
<dbReference type="EMBL" id="JMTM01000004">
    <property type="protein sequence ID" value="OAZ05496.1"/>
    <property type="molecule type" value="Genomic_DNA"/>
</dbReference>
<dbReference type="Gene3D" id="3.40.1350.10">
    <property type="match status" value="1"/>
</dbReference>
<name>A0A199XW59_9FLAO</name>
<dbReference type="GO" id="GO:0003676">
    <property type="term" value="F:nucleic acid binding"/>
    <property type="evidence" value="ECO:0007669"/>
    <property type="project" value="InterPro"/>
</dbReference>
<dbReference type="RefSeq" id="WP_064713936.1">
    <property type="nucleotide sequence ID" value="NZ_JMTM01000004.1"/>
</dbReference>
<accession>A0A199XW59</accession>
<evidence type="ECO:0000313" key="1">
    <source>
        <dbReference type="EMBL" id="OAZ05496.1"/>
    </source>
</evidence>
<dbReference type="InterPro" id="IPR011856">
    <property type="entry name" value="tRNA_endonuc-like_dom_sf"/>
</dbReference>
<dbReference type="Proteomes" id="UP000093807">
    <property type="component" value="Unassembled WGS sequence"/>
</dbReference>